<keyword evidence="2" id="KW-0378">Hydrolase</keyword>
<keyword evidence="3" id="KW-0732">Signal</keyword>
<feature type="short sequence motif" description="GXSXG" evidence="2">
    <location>
        <begin position="64"/>
        <end position="68"/>
    </location>
</feature>
<dbReference type="Pfam" id="PF01734">
    <property type="entry name" value="Patatin"/>
    <property type="match status" value="1"/>
</dbReference>
<dbReference type="SUPFAM" id="SSF52151">
    <property type="entry name" value="FabD/lysophospholipase-like"/>
    <property type="match status" value="1"/>
</dbReference>
<protein>
    <submittedName>
        <fullName evidence="5">Patatin-like phospholipase family protein</fullName>
    </submittedName>
</protein>
<feature type="active site" description="Nucleophile" evidence="2">
    <location>
        <position position="66"/>
    </location>
</feature>
<dbReference type="EMBL" id="CCKQ01000315">
    <property type="protein sequence ID" value="CDW71375.1"/>
    <property type="molecule type" value="Genomic_DNA"/>
</dbReference>
<dbReference type="Gene3D" id="3.40.1090.10">
    <property type="entry name" value="Cytosolic phospholipase A2 catalytic domain"/>
    <property type="match status" value="2"/>
</dbReference>
<sequence length="350" mass="38491">MRGSLKITSSILLISSFIVNQAQAVCRAAAFAGGGSRGAYEAGVVYGFNHAKNPADFSWDVVTGVSAGALNSAGIALWAPNQGKEMSEWLEQVWLNLTSSQIYVDWPLGWLDGITKESGIFDNTPLLNLVTKLYTSFGSVKRKTVVSSVDVNTGQYVIFDDSMPFSDLPLLTVASASIPFIFPHRHYGDHILMDGGTVWNTNLISAVDKCKAMGHADSDIILDIILCDQKGISEIGDTGNALNNFLRYYTIQSYYSGMNDILEFKKTRPNVQYRYLTLPTGPVANGLNMINFNPSNTVPMIELGKKDAANAIKLGEGKGFELFEQYMKLSPQEQDQLSINEYFAMHYEKA</sequence>
<dbReference type="OMA" id="QRASTIM"/>
<evidence type="ECO:0000256" key="2">
    <source>
        <dbReference type="PROSITE-ProRule" id="PRU01161"/>
    </source>
</evidence>
<dbReference type="OrthoDB" id="17120at2759"/>
<accession>A0A077ZPS6</accession>
<evidence type="ECO:0000313" key="6">
    <source>
        <dbReference type="Proteomes" id="UP000039865"/>
    </source>
</evidence>
<keyword evidence="1 2" id="KW-0443">Lipid metabolism</keyword>
<dbReference type="GO" id="GO:0016042">
    <property type="term" value="P:lipid catabolic process"/>
    <property type="evidence" value="ECO:0007669"/>
    <property type="project" value="UniProtKB-UniRule"/>
</dbReference>
<name>A0A077ZPS6_STYLE</name>
<dbReference type="Proteomes" id="UP000039865">
    <property type="component" value="Unassembled WGS sequence"/>
</dbReference>
<organism evidence="5 6">
    <name type="scientific">Stylonychia lemnae</name>
    <name type="common">Ciliate</name>
    <dbReference type="NCBI Taxonomy" id="5949"/>
    <lineage>
        <taxon>Eukaryota</taxon>
        <taxon>Sar</taxon>
        <taxon>Alveolata</taxon>
        <taxon>Ciliophora</taxon>
        <taxon>Intramacronucleata</taxon>
        <taxon>Spirotrichea</taxon>
        <taxon>Stichotrichia</taxon>
        <taxon>Sporadotrichida</taxon>
        <taxon>Oxytrichidae</taxon>
        <taxon>Stylonychinae</taxon>
        <taxon>Stylonychia</taxon>
    </lineage>
</organism>
<dbReference type="GO" id="GO:0016787">
    <property type="term" value="F:hydrolase activity"/>
    <property type="evidence" value="ECO:0007669"/>
    <property type="project" value="UniProtKB-UniRule"/>
</dbReference>
<evidence type="ECO:0000313" key="5">
    <source>
        <dbReference type="EMBL" id="CDW71375.1"/>
    </source>
</evidence>
<feature type="short sequence motif" description="GXGXXG" evidence="2">
    <location>
        <begin position="33"/>
        <end position="38"/>
    </location>
</feature>
<feature type="short sequence motif" description="DGA/G" evidence="2">
    <location>
        <begin position="194"/>
        <end position="196"/>
    </location>
</feature>
<evidence type="ECO:0000256" key="1">
    <source>
        <dbReference type="ARBA" id="ARBA00023098"/>
    </source>
</evidence>
<dbReference type="PROSITE" id="PS51635">
    <property type="entry name" value="PNPLA"/>
    <property type="match status" value="1"/>
</dbReference>
<dbReference type="InParanoid" id="A0A077ZPS6"/>
<keyword evidence="2" id="KW-0442">Lipid degradation</keyword>
<evidence type="ECO:0000256" key="3">
    <source>
        <dbReference type="SAM" id="SignalP"/>
    </source>
</evidence>
<dbReference type="InterPro" id="IPR002641">
    <property type="entry name" value="PNPLA_dom"/>
</dbReference>
<feature type="active site" description="Proton acceptor" evidence="2">
    <location>
        <position position="194"/>
    </location>
</feature>
<feature type="chain" id="PRO_5001728877" evidence="3">
    <location>
        <begin position="25"/>
        <end position="350"/>
    </location>
</feature>
<feature type="signal peptide" evidence="3">
    <location>
        <begin position="1"/>
        <end position="24"/>
    </location>
</feature>
<keyword evidence="6" id="KW-1185">Reference proteome</keyword>
<proteinExistence type="predicted"/>
<feature type="domain" description="PNPLA" evidence="4">
    <location>
        <begin position="29"/>
        <end position="208"/>
    </location>
</feature>
<dbReference type="AlphaFoldDB" id="A0A077ZPS6"/>
<reference evidence="5 6" key="1">
    <citation type="submission" date="2014-06" db="EMBL/GenBank/DDBJ databases">
        <authorList>
            <person name="Swart Estienne"/>
        </authorList>
    </citation>
    <scope>NUCLEOTIDE SEQUENCE [LARGE SCALE GENOMIC DNA]</scope>
    <source>
        <strain evidence="5 6">130c</strain>
    </source>
</reference>
<dbReference type="InterPro" id="IPR016035">
    <property type="entry name" value="Acyl_Trfase/lysoPLipase"/>
</dbReference>
<gene>
    <name evidence="5" type="primary">Contig4823.g5152</name>
    <name evidence="5" type="ORF">STYLEM_318</name>
</gene>
<evidence type="ECO:0000259" key="4">
    <source>
        <dbReference type="PROSITE" id="PS51635"/>
    </source>
</evidence>